<organism evidence="1 2">
    <name type="scientific">Scheffersomyces spartinae</name>
    <dbReference type="NCBI Taxonomy" id="45513"/>
    <lineage>
        <taxon>Eukaryota</taxon>
        <taxon>Fungi</taxon>
        <taxon>Dikarya</taxon>
        <taxon>Ascomycota</taxon>
        <taxon>Saccharomycotina</taxon>
        <taxon>Pichiomycetes</taxon>
        <taxon>Debaryomycetaceae</taxon>
        <taxon>Scheffersomyces</taxon>
    </lineage>
</organism>
<comment type="caution">
    <text evidence="1">The sequence shown here is derived from an EMBL/GenBank/DDBJ whole genome shotgun (WGS) entry which is preliminary data.</text>
</comment>
<evidence type="ECO:0000313" key="2">
    <source>
        <dbReference type="Proteomes" id="UP000790833"/>
    </source>
</evidence>
<sequence length="228" mass="26342">MEPETAKGKRRDTLVHTLHNAKHKQCKDDERQLIKTITVPCSRTLSCPLERLALESELSHKYNQLQRQKFYYKWGVWSSGDLSKPDTVLETPNDFKQLMWDLKKNLWTRLTVFRLPLIPLRRHYLGGSTLEFKYTNYHTAIEAFKLVAEAILTNKIYDMPQGFIGILGITLKQLTPSLYSIIRIWCTDSKNVASLAKSVALGLSCSLENEWDDCVQVNNLDNTQLRLV</sequence>
<evidence type="ECO:0000313" key="1">
    <source>
        <dbReference type="EMBL" id="KAG7193230.1"/>
    </source>
</evidence>
<accession>A0A9P8AI02</accession>
<reference evidence="1" key="1">
    <citation type="submission" date="2021-03" db="EMBL/GenBank/DDBJ databases">
        <authorList>
            <person name="Palmer J.M."/>
        </authorList>
    </citation>
    <scope>NUCLEOTIDE SEQUENCE</scope>
    <source>
        <strain evidence="1">ARV_011</strain>
    </source>
</reference>
<dbReference type="RefSeq" id="XP_043048778.1">
    <property type="nucleotide sequence ID" value="XM_043191806.1"/>
</dbReference>
<keyword evidence="2" id="KW-1185">Reference proteome</keyword>
<name>A0A9P8AI02_9ASCO</name>
<dbReference type="EMBL" id="JAHMUF010000013">
    <property type="protein sequence ID" value="KAG7193230.1"/>
    <property type="molecule type" value="Genomic_DNA"/>
</dbReference>
<dbReference type="Proteomes" id="UP000790833">
    <property type="component" value="Unassembled WGS sequence"/>
</dbReference>
<dbReference type="AlphaFoldDB" id="A0A9P8AI02"/>
<protein>
    <submittedName>
        <fullName evidence="1">Uncharacterized protein</fullName>
    </submittedName>
</protein>
<gene>
    <name evidence="1" type="ORF">KQ657_000992</name>
</gene>
<proteinExistence type="predicted"/>
<dbReference type="GeneID" id="66114366"/>